<protein>
    <submittedName>
        <fullName evidence="1">Uncharacterized protein</fullName>
    </submittedName>
</protein>
<sequence>MVLEVSISSYCSIMPDWQGRFGSWSCMKQFAAKVSAQNSYHELKRGRRSVAAPLLKLRREKDGLMRSGFTRGWGLGRRMLILQKN</sequence>
<dbReference type="EMBL" id="MT630786">
    <property type="protein sequence ID" value="QNO43040.1"/>
    <property type="molecule type" value="Genomic_DNA"/>
</dbReference>
<evidence type="ECO:0000313" key="2">
    <source>
        <dbReference type="EMBL" id="QNO43040.1"/>
    </source>
</evidence>
<evidence type="ECO:0000313" key="1">
    <source>
        <dbReference type="EMBL" id="QNO42331.1"/>
    </source>
</evidence>
<dbReference type="AlphaFoldDB" id="A0A7G9Y2U7"/>
<name>A0A7G9Y2U7_9EURY</name>
<proteinExistence type="predicted"/>
<dbReference type="EMBL" id="MT631130">
    <property type="protein sequence ID" value="QNO45543.1"/>
    <property type="molecule type" value="Genomic_DNA"/>
</dbReference>
<evidence type="ECO:0000313" key="4">
    <source>
        <dbReference type="EMBL" id="QNO45543.1"/>
    </source>
</evidence>
<evidence type="ECO:0000313" key="3">
    <source>
        <dbReference type="EMBL" id="QNO43218.1"/>
    </source>
</evidence>
<gene>
    <name evidence="2" type="ORF">HGKCJMEE_00018</name>
    <name evidence="3" type="ORF">IMGOGGGD_00018</name>
    <name evidence="1" type="ORF">KODGCDNG_00018</name>
    <name evidence="4" type="ORF">MALFCOLD_00018</name>
</gene>
<dbReference type="EMBL" id="MT630799">
    <property type="protein sequence ID" value="QNO43218.1"/>
    <property type="molecule type" value="Genomic_DNA"/>
</dbReference>
<organism evidence="1">
    <name type="scientific">Candidatus Methanogaster sp. ANME-2c ERB4</name>
    <dbReference type="NCBI Taxonomy" id="2759911"/>
    <lineage>
        <taxon>Archaea</taxon>
        <taxon>Methanobacteriati</taxon>
        <taxon>Methanobacteriota</taxon>
        <taxon>Stenosarchaea group</taxon>
        <taxon>Methanomicrobia</taxon>
        <taxon>Methanosarcinales</taxon>
        <taxon>ANME-2 cluster</taxon>
        <taxon>Candidatus Methanogasteraceae</taxon>
        <taxon>Candidatus Methanogaster</taxon>
    </lineage>
</organism>
<dbReference type="EMBL" id="MT630730">
    <property type="protein sequence ID" value="QNO42331.1"/>
    <property type="molecule type" value="Genomic_DNA"/>
</dbReference>
<accession>A0A7G9Y2U7</accession>
<reference evidence="1" key="1">
    <citation type="submission" date="2020-06" db="EMBL/GenBank/DDBJ databases">
        <title>Unique genomic features of the anaerobic methanotrophic archaea.</title>
        <authorList>
            <person name="Chadwick G.L."/>
            <person name="Skennerton C.T."/>
            <person name="Laso-Perez R."/>
            <person name="Leu A.O."/>
            <person name="Speth D.R."/>
            <person name="Yu H."/>
            <person name="Morgan-Lang C."/>
            <person name="Hatzenpichler R."/>
            <person name="Goudeau D."/>
            <person name="Malmstrom R."/>
            <person name="Brazelton W.J."/>
            <person name="Woyke T."/>
            <person name="Hallam S.J."/>
            <person name="Tyson G.W."/>
            <person name="Wegener G."/>
            <person name="Boetius A."/>
            <person name="Orphan V."/>
        </authorList>
    </citation>
    <scope>NUCLEOTIDE SEQUENCE</scope>
</reference>